<name>A0AAJ6B277_9MICO</name>
<gene>
    <name evidence="2" type="ORF">P0Y48_08645</name>
</gene>
<reference evidence="2" key="1">
    <citation type="submission" date="2023-03" db="EMBL/GenBank/DDBJ databases">
        <title>Andean soil-derived lignocellulolytic bacterial consortium as a source of novel taxa and putative plastic-active enzymes.</title>
        <authorList>
            <person name="Diaz-Garcia L."/>
            <person name="Chuvochina M."/>
            <person name="Feuerriegel G."/>
            <person name="Bunk B."/>
            <person name="Sproer C."/>
            <person name="Streit W.R."/>
            <person name="Rodriguez L.M."/>
            <person name="Overmann J."/>
            <person name="Jimenez D.J."/>
        </authorList>
    </citation>
    <scope>NUCLEOTIDE SEQUENCE</scope>
    <source>
        <strain evidence="2">MAG 4610</strain>
    </source>
</reference>
<evidence type="ECO:0000313" key="2">
    <source>
        <dbReference type="EMBL" id="WEK12545.1"/>
    </source>
</evidence>
<dbReference type="Gene3D" id="2.60.40.2700">
    <property type="match status" value="1"/>
</dbReference>
<keyword evidence="1" id="KW-0732">Signal</keyword>
<dbReference type="EMBL" id="CP119321">
    <property type="protein sequence ID" value="WEK12545.1"/>
    <property type="molecule type" value="Genomic_DNA"/>
</dbReference>
<dbReference type="Proteomes" id="UP001213972">
    <property type="component" value="Chromosome"/>
</dbReference>
<feature type="chain" id="PRO_5042514326" evidence="1">
    <location>
        <begin position="18"/>
        <end position="306"/>
    </location>
</feature>
<protein>
    <submittedName>
        <fullName evidence="2">Uncharacterized protein</fullName>
    </submittedName>
</protein>
<organism evidence="2 3">
    <name type="scientific">Candidatus Microbacterium phytovorans</name>
    <dbReference type="NCBI Taxonomy" id="3121374"/>
    <lineage>
        <taxon>Bacteria</taxon>
        <taxon>Bacillati</taxon>
        <taxon>Actinomycetota</taxon>
        <taxon>Actinomycetes</taxon>
        <taxon>Micrococcales</taxon>
        <taxon>Microbacteriaceae</taxon>
        <taxon>Microbacterium</taxon>
    </lineage>
</organism>
<proteinExistence type="predicted"/>
<evidence type="ECO:0000313" key="3">
    <source>
        <dbReference type="Proteomes" id="UP001213972"/>
    </source>
</evidence>
<evidence type="ECO:0000256" key="1">
    <source>
        <dbReference type="SAM" id="SignalP"/>
    </source>
</evidence>
<accession>A0AAJ6B277</accession>
<sequence length="306" mass="31949">MALLVAGLTVGGGAAYAVGPATPAVAVEQAVYHPTAKNLTAGTPKITGTAKVGSKLTASPGKWTKGTSLTYQWYASGAKIVGATKSTHTIKAAQHGERIVVKVTGTKTGFKSVTRTSAKTSTVAASWALKEYGKFTSFTRSGTGDDVIKLPKGTKAAIIKATHSGDSNFIIQGLDADGDFAGLPVNEIGTYSGTTAVGLSKYERGETKYLEIIADGRWKLVVSPVADAPTMKSSSSGDGVFLYSTTSLKKAKITHKGSSNFAVMYHRAGTWDLLVNEIGRYSGTKTIKAGPGVMEVVADGKWTFKR</sequence>
<feature type="signal peptide" evidence="1">
    <location>
        <begin position="1"/>
        <end position="17"/>
    </location>
</feature>
<dbReference type="AlphaFoldDB" id="A0AAJ6B277"/>